<feature type="signal peptide" evidence="2">
    <location>
        <begin position="1"/>
        <end position="19"/>
    </location>
</feature>
<proteinExistence type="predicted"/>
<feature type="region of interest" description="Disordered" evidence="1">
    <location>
        <begin position="244"/>
        <end position="343"/>
    </location>
</feature>
<dbReference type="EMBL" id="JBBBZM010000197">
    <property type="protein sequence ID" value="KAL0631966.1"/>
    <property type="molecule type" value="Genomic_DNA"/>
</dbReference>
<organism evidence="3 4">
    <name type="scientific">Discina gigas</name>
    <dbReference type="NCBI Taxonomy" id="1032678"/>
    <lineage>
        <taxon>Eukaryota</taxon>
        <taxon>Fungi</taxon>
        <taxon>Dikarya</taxon>
        <taxon>Ascomycota</taxon>
        <taxon>Pezizomycotina</taxon>
        <taxon>Pezizomycetes</taxon>
        <taxon>Pezizales</taxon>
        <taxon>Discinaceae</taxon>
        <taxon>Discina</taxon>
    </lineage>
</organism>
<evidence type="ECO:0000313" key="3">
    <source>
        <dbReference type="EMBL" id="KAL0631966.1"/>
    </source>
</evidence>
<feature type="compositionally biased region" description="Low complexity" evidence="1">
    <location>
        <begin position="280"/>
        <end position="318"/>
    </location>
</feature>
<evidence type="ECO:0000256" key="2">
    <source>
        <dbReference type="SAM" id="SignalP"/>
    </source>
</evidence>
<accession>A0ABR3G826</accession>
<dbReference type="Proteomes" id="UP001447188">
    <property type="component" value="Unassembled WGS sequence"/>
</dbReference>
<reference evidence="3 4" key="1">
    <citation type="submission" date="2024-02" db="EMBL/GenBank/DDBJ databases">
        <title>Discinaceae phylogenomics.</title>
        <authorList>
            <person name="Dirks A.C."/>
            <person name="James T.Y."/>
        </authorList>
    </citation>
    <scope>NUCLEOTIDE SEQUENCE [LARGE SCALE GENOMIC DNA]</scope>
    <source>
        <strain evidence="3 4">ACD0624</strain>
    </source>
</reference>
<keyword evidence="2" id="KW-0732">Signal</keyword>
<evidence type="ECO:0000313" key="4">
    <source>
        <dbReference type="Proteomes" id="UP001447188"/>
    </source>
</evidence>
<keyword evidence="4" id="KW-1185">Reference proteome</keyword>
<sequence>MKLHNLFTLTCLLLSSVLGSKQYRLKSGELFTAGEHDTLRPNIEPEQGSPVQVQALLARQVCYAPKSYCSTGCCAAGLRCCDQASCINISTHTCCSGGIQCLIGKDCCGGGCCKAGGECCSDNSCCGPGDMCVINTVTGERGCLPKGSVPSSTTSRPVQAVTTTTRRTTVPICLDPGYGLCADQRFCCPIGSYCYYDTYGYPSCWNGNPYYTFYYYYSWSYSFGVRWYTATTSYNLGGTNVAAITTPPRPTSPQPTSNTVTPPTNTKELVQPLTTPSMALPPGSATGTPTSPISSSSPLSKPASSSSPSSSPTPTPTTAQEQDQEQGLGSVLEDSGSGGMRPAIPKEALVVVLAVAFVV</sequence>
<gene>
    <name evidence="3" type="ORF">Q9L58_009169</name>
</gene>
<feature type="compositionally biased region" description="Low complexity" evidence="1">
    <location>
        <begin position="254"/>
        <end position="266"/>
    </location>
</feature>
<comment type="caution">
    <text evidence="3">The sequence shown here is derived from an EMBL/GenBank/DDBJ whole genome shotgun (WGS) entry which is preliminary data.</text>
</comment>
<evidence type="ECO:0000256" key="1">
    <source>
        <dbReference type="SAM" id="MobiDB-lite"/>
    </source>
</evidence>
<protein>
    <submittedName>
        <fullName evidence="3">Uncharacterized protein</fullName>
    </submittedName>
</protein>
<feature type="chain" id="PRO_5045162860" evidence="2">
    <location>
        <begin position="20"/>
        <end position="359"/>
    </location>
</feature>
<name>A0ABR3G826_9PEZI</name>